<reference evidence="1" key="1">
    <citation type="submission" date="2013-12" db="EMBL/GenBank/DDBJ databases">
        <title>The Genome Sequence of Aphanomyces astaci APO3.</title>
        <authorList>
            <consortium name="The Broad Institute Genomics Platform"/>
            <person name="Russ C."/>
            <person name="Tyler B."/>
            <person name="van West P."/>
            <person name="Dieguez-Uribeondo J."/>
            <person name="Young S.K."/>
            <person name="Zeng Q."/>
            <person name="Gargeya S."/>
            <person name="Fitzgerald M."/>
            <person name="Abouelleil A."/>
            <person name="Alvarado L."/>
            <person name="Chapman S.B."/>
            <person name="Gainer-Dewar J."/>
            <person name="Goldberg J."/>
            <person name="Griggs A."/>
            <person name="Gujja S."/>
            <person name="Hansen M."/>
            <person name="Howarth C."/>
            <person name="Imamovic A."/>
            <person name="Ireland A."/>
            <person name="Larimer J."/>
            <person name="McCowan C."/>
            <person name="Murphy C."/>
            <person name="Pearson M."/>
            <person name="Poon T.W."/>
            <person name="Priest M."/>
            <person name="Roberts A."/>
            <person name="Saif S."/>
            <person name="Shea T."/>
            <person name="Sykes S."/>
            <person name="Wortman J."/>
            <person name="Nusbaum C."/>
            <person name="Birren B."/>
        </authorList>
    </citation>
    <scope>NUCLEOTIDE SEQUENCE [LARGE SCALE GENOMIC DNA]</scope>
    <source>
        <strain evidence="1">APO3</strain>
    </source>
</reference>
<gene>
    <name evidence="1" type="ORF">H257_11520</name>
</gene>
<dbReference type="EMBL" id="KI913147">
    <property type="protein sequence ID" value="ETV73860.1"/>
    <property type="molecule type" value="Genomic_DNA"/>
</dbReference>
<protein>
    <submittedName>
        <fullName evidence="1">Uncharacterized protein</fullName>
    </submittedName>
</protein>
<dbReference type="AlphaFoldDB" id="W4G2E9"/>
<accession>W4G2E9</accession>
<organism evidence="1">
    <name type="scientific">Aphanomyces astaci</name>
    <name type="common">Crayfish plague agent</name>
    <dbReference type="NCBI Taxonomy" id="112090"/>
    <lineage>
        <taxon>Eukaryota</taxon>
        <taxon>Sar</taxon>
        <taxon>Stramenopiles</taxon>
        <taxon>Oomycota</taxon>
        <taxon>Saprolegniomycetes</taxon>
        <taxon>Saprolegniales</taxon>
        <taxon>Verrucalvaceae</taxon>
        <taxon>Aphanomyces</taxon>
    </lineage>
</organism>
<dbReference type="PANTHER" id="PTHR34615">
    <property type="entry name" value="PX DOMAIN-CONTAINING PROTEIN"/>
    <property type="match status" value="1"/>
</dbReference>
<dbReference type="PANTHER" id="PTHR34615:SF1">
    <property type="entry name" value="PX DOMAIN-CONTAINING PROTEIN"/>
    <property type="match status" value="1"/>
</dbReference>
<dbReference type="VEuPathDB" id="FungiDB:H257_11520"/>
<sequence>MTNEFNIVLGSLCWQNEGSLDLARLNELGKSHAFPQYYVTDHDKVLRHCCFTSDSVMTFDRPHPTKTKCMTLPLNAFVGGIYGTDSVAAAMALHPKPIMRDHFKSHNDPVVSSMQYLEKYPAIFSSTLAIAGVRSVQNVTHSAECVMDSTHKTNASGFEFNGGLDWREIVLVAHGSSNSSTLHEGKEFPDIRRFAPTNTLLHVEGNTPAFLAVWVHGTHVLEESFCEKADDATPPHDKARVFYIRAVEEIYNFARNAAHHIYMSLPSWESRMNAQWKVFATKADEGDVYDTSMLRWTCTYPSTQHQGSNYIFHTPGVNETSIIRCRRVTRSSLRLRVRLALLRQQQRSRLTIPEITFTLDDYSDADCIDKFRFTKAFLLRLSACLRIPSRVVTTERTSCSGIEALCVLRHFAVPDRWSDLISMFARSQSGLCNIFLHVLGHTGIHNEFDEILFLDRDRISAQPVEYSNAIIAKGGEIQNVWAFIDETVRECCRPSGNERQRTVFNGHKRRHAVKFQS</sequence>
<dbReference type="OrthoDB" id="111228at2759"/>
<dbReference type="RefSeq" id="XP_009836796.1">
    <property type="nucleotide sequence ID" value="XM_009838494.1"/>
</dbReference>
<name>W4G2E9_APHAT</name>
<proteinExistence type="predicted"/>
<evidence type="ECO:0000313" key="1">
    <source>
        <dbReference type="EMBL" id="ETV73860.1"/>
    </source>
</evidence>
<dbReference type="GeneID" id="20813516"/>